<dbReference type="Pfam" id="PF24722">
    <property type="entry name" value="DUF7674"/>
    <property type="match status" value="1"/>
</dbReference>
<feature type="domain" description="DUF7674" evidence="1">
    <location>
        <begin position="8"/>
        <end position="99"/>
    </location>
</feature>
<reference evidence="2 3" key="1">
    <citation type="submission" date="2018-07" db="EMBL/GenBank/DDBJ databases">
        <title>Chitinophaga K2CV101002-2 sp. nov., isolated from a monsoon evergreen broad-leaved forest soil.</title>
        <authorList>
            <person name="Lv Y."/>
        </authorList>
    </citation>
    <scope>NUCLEOTIDE SEQUENCE [LARGE SCALE GENOMIC DNA]</scope>
    <source>
        <strain evidence="2 3">GDMCC 1.1288</strain>
    </source>
</reference>
<organism evidence="2 3">
    <name type="scientific">Chitinophaga silvatica</name>
    <dbReference type="NCBI Taxonomy" id="2282649"/>
    <lineage>
        <taxon>Bacteria</taxon>
        <taxon>Pseudomonadati</taxon>
        <taxon>Bacteroidota</taxon>
        <taxon>Chitinophagia</taxon>
        <taxon>Chitinophagales</taxon>
        <taxon>Chitinophagaceae</taxon>
        <taxon>Chitinophaga</taxon>
    </lineage>
</organism>
<comment type="caution">
    <text evidence="2">The sequence shown here is derived from an EMBL/GenBank/DDBJ whole genome shotgun (WGS) entry which is preliminary data.</text>
</comment>
<dbReference type="EMBL" id="QPMM01000006">
    <property type="protein sequence ID" value="RFS22380.1"/>
    <property type="molecule type" value="Genomic_DNA"/>
</dbReference>
<dbReference type="AlphaFoldDB" id="A0A3E1Y9K1"/>
<evidence type="ECO:0000313" key="3">
    <source>
        <dbReference type="Proteomes" id="UP000260644"/>
    </source>
</evidence>
<keyword evidence="3" id="KW-1185">Reference proteome</keyword>
<sequence length="122" mass="15037">MSVWRHKALEIMPRFKREIEDNDIYTAFMLLLSETQEAHDNDNKLQLRKYYDYAEWCFRQNDKNLWNAAGVVFYEHLLDHSKTLKEFAKWVKKDIYIKIRPLLEKRYNSQLVNQIDRQYTIF</sequence>
<accession>A0A3E1Y9K1</accession>
<dbReference type="Proteomes" id="UP000260644">
    <property type="component" value="Unassembled WGS sequence"/>
</dbReference>
<protein>
    <recommendedName>
        <fullName evidence="1">DUF7674 domain-containing protein</fullName>
    </recommendedName>
</protein>
<evidence type="ECO:0000313" key="2">
    <source>
        <dbReference type="EMBL" id="RFS22380.1"/>
    </source>
</evidence>
<gene>
    <name evidence="2" type="ORF">DVR12_11235</name>
</gene>
<proteinExistence type="predicted"/>
<dbReference type="OrthoDB" id="7063661at2"/>
<dbReference type="InterPro" id="IPR056091">
    <property type="entry name" value="DUF7674"/>
</dbReference>
<name>A0A3E1Y9K1_9BACT</name>
<evidence type="ECO:0000259" key="1">
    <source>
        <dbReference type="Pfam" id="PF24722"/>
    </source>
</evidence>
<dbReference type="RefSeq" id="WP_116975777.1">
    <property type="nucleotide sequence ID" value="NZ_QPMM01000006.1"/>
</dbReference>